<evidence type="ECO:0000256" key="1">
    <source>
        <dbReference type="SAM" id="SignalP"/>
    </source>
</evidence>
<protein>
    <recommendedName>
        <fullName evidence="4">Metanogen output domain-containing protein</fullName>
    </recommendedName>
</protein>
<reference evidence="2" key="1">
    <citation type="journal article" date="2020" name="Int. J. Syst. Evol. Microbiol.">
        <title>Aquipluma nitroreducens gen. nov. sp. nov., a novel facultatively anaerobic bacterium isolated from a freshwater lake.</title>
        <authorList>
            <person name="Watanabe M."/>
            <person name="Kojima H."/>
            <person name="Fukui M."/>
        </authorList>
    </citation>
    <scope>NUCLEOTIDE SEQUENCE</scope>
    <source>
        <strain evidence="2">MeG22</strain>
    </source>
</reference>
<organism evidence="2 3">
    <name type="scientific">Aquipluma nitroreducens</name>
    <dbReference type="NCBI Taxonomy" id="2010828"/>
    <lineage>
        <taxon>Bacteria</taxon>
        <taxon>Pseudomonadati</taxon>
        <taxon>Bacteroidota</taxon>
        <taxon>Bacteroidia</taxon>
        <taxon>Marinilabiliales</taxon>
        <taxon>Prolixibacteraceae</taxon>
        <taxon>Aquipluma</taxon>
    </lineage>
</organism>
<keyword evidence="1" id="KW-0732">Signal</keyword>
<gene>
    <name evidence="2" type="ORF">AQPE_1315</name>
</gene>
<dbReference type="KEGG" id="anf:AQPE_1315"/>
<evidence type="ECO:0000313" key="3">
    <source>
        <dbReference type="Proteomes" id="UP001193389"/>
    </source>
</evidence>
<name>A0A5K7S6K7_9BACT</name>
<feature type="signal peptide" evidence="1">
    <location>
        <begin position="1"/>
        <end position="29"/>
    </location>
</feature>
<sequence length="188" mass="21228">MAITRKDFFKTACLSGACFCGFTSLAVHASNPSGTINTTESDDKKLKFIQDWISTLLLNMDENATDEECRKIMKPCAMAHYNFLEMEKVLAPYVGDMEKFTQFISNEWGWKINYNAETSVIVADENKSYCVCPMVNKEKGVRSSVLCYCSEGFAEKMFSTVAGHPVTARVISSIHRGNDRCKYEIRFS</sequence>
<dbReference type="EMBL" id="AP018694">
    <property type="protein sequence ID" value="BBE17166.1"/>
    <property type="molecule type" value="Genomic_DNA"/>
</dbReference>
<dbReference type="Proteomes" id="UP001193389">
    <property type="component" value="Chromosome"/>
</dbReference>
<evidence type="ECO:0008006" key="4">
    <source>
        <dbReference type="Google" id="ProtNLM"/>
    </source>
</evidence>
<dbReference type="Gene3D" id="3.30.1380.20">
    <property type="entry name" value="Trafficking protein particle complex subunit 3"/>
    <property type="match status" value="1"/>
</dbReference>
<dbReference type="RefSeq" id="WP_318350185.1">
    <property type="nucleotide sequence ID" value="NZ_AP018694.1"/>
</dbReference>
<keyword evidence="3" id="KW-1185">Reference proteome</keyword>
<dbReference type="AlphaFoldDB" id="A0A5K7S6K7"/>
<accession>A0A5K7S6K7</accession>
<proteinExistence type="predicted"/>
<feature type="chain" id="PRO_5024326204" description="Metanogen output domain-containing protein" evidence="1">
    <location>
        <begin position="30"/>
        <end position="188"/>
    </location>
</feature>
<evidence type="ECO:0000313" key="2">
    <source>
        <dbReference type="EMBL" id="BBE17166.1"/>
    </source>
</evidence>